<sequence length="357" mass="40038">MGKIILENKEYTFDQIKNGQWNEDDPYIIQAFSFCQQWLNGIKDFELKTSGSTGKPKINHVSRNQMEISAAATKAYFKIDCRSTLLCCLNTDMIGGKMMLVRAMEWNADLVLVRPKENPLEGLWFESRIDFAAMVPLQVQACLSDVETTMKLKNIGTLIIGGAPSSGSLKEKIVEEDIHAYQTFGMTETVSHIALAPITKGELVFDTLPGVSIGTDEDGRLWISAAMASEEKLQTNDLVELLNSSQFKWLGRADFTINSGGIKIQPEVLEPQLSPFILNHFGDVPFFVFGKHDEKLGQKLLLLLESEIIEASKIKTFQDDLRASLINYLVPKEVLVLDKFVRTESGKINRLETIKLL</sequence>
<dbReference type="InterPro" id="IPR050237">
    <property type="entry name" value="ATP-dep_AMP-bd_enzyme"/>
</dbReference>
<name>A0A1W2HAU8_9BACT</name>
<dbReference type="Gene3D" id="3.40.50.12780">
    <property type="entry name" value="N-terminal domain of ligase-like"/>
    <property type="match status" value="1"/>
</dbReference>
<organism evidence="2 3">
    <name type="scientific">Aquiflexum balticum DSM 16537</name>
    <dbReference type="NCBI Taxonomy" id="758820"/>
    <lineage>
        <taxon>Bacteria</taxon>
        <taxon>Pseudomonadati</taxon>
        <taxon>Bacteroidota</taxon>
        <taxon>Cytophagia</taxon>
        <taxon>Cytophagales</taxon>
        <taxon>Cyclobacteriaceae</taxon>
        <taxon>Aquiflexum</taxon>
    </lineage>
</organism>
<keyword evidence="3" id="KW-1185">Reference proteome</keyword>
<dbReference type="RefSeq" id="WP_084122821.1">
    <property type="nucleotide sequence ID" value="NZ_LT838813.1"/>
</dbReference>
<dbReference type="Pfam" id="PF00501">
    <property type="entry name" value="AMP-binding"/>
    <property type="match status" value="1"/>
</dbReference>
<dbReference type="OrthoDB" id="8870348at2"/>
<keyword evidence="2" id="KW-0436">Ligase</keyword>
<dbReference type="STRING" id="758820.SAMN00777080_4523"/>
<dbReference type="InterPro" id="IPR000873">
    <property type="entry name" value="AMP-dep_synth/lig_dom"/>
</dbReference>
<feature type="domain" description="AMP-dependent synthetase/ligase" evidence="1">
    <location>
        <begin position="49"/>
        <end position="195"/>
    </location>
</feature>
<proteinExistence type="predicted"/>
<evidence type="ECO:0000313" key="3">
    <source>
        <dbReference type="Proteomes" id="UP000192333"/>
    </source>
</evidence>
<dbReference type="PANTHER" id="PTHR43767">
    <property type="entry name" value="LONG-CHAIN-FATTY-ACID--COA LIGASE"/>
    <property type="match status" value="1"/>
</dbReference>
<evidence type="ECO:0000259" key="1">
    <source>
        <dbReference type="Pfam" id="PF00501"/>
    </source>
</evidence>
<dbReference type="InterPro" id="IPR042099">
    <property type="entry name" value="ANL_N_sf"/>
</dbReference>
<dbReference type="Gene3D" id="3.30.300.30">
    <property type="match status" value="1"/>
</dbReference>
<dbReference type="AlphaFoldDB" id="A0A1W2HAU8"/>
<dbReference type="GO" id="GO:0016874">
    <property type="term" value="F:ligase activity"/>
    <property type="evidence" value="ECO:0007669"/>
    <property type="project" value="UniProtKB-KW"/>
</dbReference>
<reference evidence="3" key="1">
    <citation type="submission" date="2017-04" db="EMBL/GenBank/DDBJ databases">
        <authorList>
            <person name="Varghese N."/>
            <person name="Submissions S."/>
        </authorList>
    </citation>
    <scope>NUCLEOTIDE SEQUENCE [LARGE SCALE GENOMIC DNA]</scope>
    <source>
        <strain evidence="3">DSM 16537</strain>
    </source>
</reference>
<protein>
    <submittedName>
        <fullName evidence="2">O-succinylbenzoic acid--CoA ligase</fullName>
    </submittedName>
</protein>
<gene>
    <name evidence="2" type="ORF">SAMN00777080_4523</name>
</gene>
<dbReference type="EMBL" id="LT838813">
    <property type="protein sequence ID" value="SMD45852.1"/>
    <property type="molecule type" value="Genomic_DNA"/>
</dbReference>
<evidence type="ECO:0000313" key="2">
    <source>
        <dbReference type="EMBL" id="SMD45852.1"/>
    </source>
</evidence>
<dbReference type="PANTHER" id="PTHR43767:SF10">
    <property type="entry name" value="SURFACTIN SYNTHASE SUBUNIT 1"/>
    <property type="match status" value="1"/>
</dbReference>
<accession>A0A1W2HAU8</accession>
<dbReference type="InterPro" id="IPR045851">
    <property type="entry name" value="AMP-bd_C_sf"/>
</dbReference>
<dbReference type="Proteomes" id="UP000192333">
    <property type="component" value="Chromosome I"/>
</dbReference>
<dbReference type="SUPFAM" id="SSF56801">
    <property type="entry name" value="Acetyl-CoA synthetase-like"/>
    <property type="match status" value="1"/>
</dbReference>